<dbReference type="SUPFAM" id="SSF88946">
    <property type="entry name" value="Sigma2 domain of RNA polymerase sigma factors"/>
    <property type="match status" value="1"/>
</dbReference>
<evidence type="ECO:0000259" key="5">
    <source>
        <dbReference type="Pfam" id="PF04542"/>
    </source>
</evidence>
<dbReference type="InterPro" id="IPR013325">
    <property type="entry name" value="RNA_pol_sigma_r2"/>
</dbReference>
<dbReference type="InterPro" id="IPR014284">
    <property type="entry name" value="RNA_pol_sigma-70_dom"/>
</dbReference>
<protein>
    <submittedName>
        <fullName evidence="7">RNA polymerase sigma-70 factor</fullName>
    </submittedName>
</protein>
<name>A0ABT1MD37_9BACT</name>
<feature type="domain" description="RNA polymerase sigma-70 region 2" evidence="5">
    <location>
        <begin position="22"/>
        <end position="87"/>
    </location>
</feature>
<dbReference type="InterPro" id="IPR007627">
    <property type="entry name" value="RNA_pol_sigma70_r2"/>
</dbReference>
<dbReference type="Gene3D" id="1.10.1740.10">
    <property type="match status" value="1"/>
</dbReference>
<comment type="similarity">
    <text evidence="1">Belongs to the sigma-70 factor family. ECF subfamily.</text>
</comment>
<keyword evidence="3" id="KW-0731">Sigma factor</keyword>
<evidence type="ECO:0000259" key="6">
    <source>
        <dbReference type="Pfam" id="PF08281"/>
    </source>
</evidence>
<dbReference type="EMBL" id="JANDHW010000001">
    <property type="protein sequence ID" value="MCP9610552.1"/>
    <property type="molecule type" value="Genomic_DNA"/>
</dbReference>
<evidence type="ECO:0000256" key="4">
    <source>
        <dbReference type="ARBA" id="ARBA00023163"/>
    </source>
</evidence>
<dbReference type="PANTHER" id="PTHR43133">
    <property type="entry name" value="RNA POLYMERASE ECF-TYPE SIGMA FACTO"/>
    <property type="match status" value="1"/>
</dbReference>
<evidence type="ECO:0000256" key="1">
    <source>
        <dbReference type="ARBA" id="ARBA00010641"/>
    </source>
</evidence>
<dbReference type="SUPFAM" id="SSF88659">
    <property type="entry name" value="Sigma3 and sigma4 domains of RNA polymerase sigma factors"/>
    <property type="match status" value="1"/>
</dbReference>
<sequence>MHIDELMKDVLENSSHRAFRQLFETFYPALCVFGKRYIESDEVVEDIIQEIFVMLWENRSKINIRTSVKNYLMTMTRNSCLNYLQHEKIVREYALEKEIENAEAVNECDELLLLAELKKLFDDTLNALPVEYRKVFIMSRVHDRNYREIAEEMGISVKTVGRYKDKVDKILAESLKDYVTAIIFFYAYTWGKF</sequence>
<gene>
    <name evidence="7" type="ORF">NMU02_00395</name>
</gene>
<dbReference type="InterPro" id="IPR013324">
    <property type="entry name" value="RNA_pol_sigma_r3/r4-like"/>
</dbReference>
<comment type="caution">
    <text evidence="7">The sequence shown here is derived from an EMBL/GenBank/DDBJ whole genome shotgun (WGS) entry which is preliminary data.</text>
</comment>
<keyword evidence="4" id="KW-0804">Transcription</keyword>
<evidence type="ECO:0000313" key="7">
    <source>
        <dbReference type="EMBL" id="MCP9610552.1"/>
    </source>
</evidence>
<evidence type="ECO:0000313" key="8">
    <source>
        <dbReference type="Proteomes" id="UP001205603"/>
    </source>
</evidence>
<evidence type="ECO:0000256" key="2">
    <source>
        <dbReference type="ARBA" id="ARBA00023015"/>
    </source>
</evidence>
<organism evidence="7 8">
    <name type="scientific">Coprobacter tertius</name>
    <dbReference type="NCBI Taxonomy" id="2944915"/>
    <lineage>
        <taxon>Bacteria</taxon>
        <taxon>Pseudomonadati</taxon>
        <taxon>Bacteroidota</taxon>
        <taxon>Bacteroidia</taxon>
        <taxon>Bacteroidales</taxon>
        <taxon>Barnesiellaceae</taxon>
        <taxon>Coprobacter</taxon>
    </lineage>
</organism>
<dbReference type="Proteomes" id="UP001205603">
    <property type="component" value="Unassembled WGS sequence"/>
</dbReference>
<dbReference type="InterPro" id="IPR014327">
    <property type="entry name" value="RNA_pol_sigma70_bacteroid"/>
</dbReference>
<proteinExistence type="inferred from homology"/>
<dbReference type="RefSeq" id="WP_255025068.1">
    <property type="nucleotide sequence ID" value="NZ_JANDHW010000001.1"/>
</dbReference>
<dbReference type="InterPro" id="IPR036388">
    <property type="entry name" value="WH-like_DNA-bd_sf"/>
</dbReference>
<reference evidence="7 8" key="1">
    <citation type="submission" date="2022-07" db="EMBL/GenBank/DDBJ databases">
        <title>Fecal culturing of patients with breast cancer.</title>
        <authorList>
            <person name="Teng N.M.Y."/>
            <person name="Kiu R."/>
            <person name="Evans R."/>
            <person name="Baker D.J."/>
            <person name="Zenner C."/>
            <person name="Robinson S.D."/>
            <person name="Hall L.J."/>
        </authorList>
    </citation>
    <scope>NUCLEOTIDE SEQUENCE [LARGE SCALE GENOMIC DNA]</scope>
    <source>
        <strain evidence="7 8">LH1063</strain>
    </source>
</reference>
<keyword evidence="2" id="KW-0805">Transcription regulation</keyword>
<keyword evidence="8" id="KW-1185">Reference proteome</keyword>
<dbReference type="CDD" id="cd06171">
    <property type="entry name" value="Sigma70_r4"/>
    <property type="match status" value="1"/>
</dbReference>
<evidence type="ECO:0000256" key="3">
    <source>
        <dbReference type="ARBA" id="ARBA00023082"/>
    </source>
</evidence>
<feature type="domain" description="RNA polymerase sigma factor 70 region 4 type 2" evidence="6">
    <location>
        <begin position="120"/>
        <end position="163"/>
    </location>
</feature>
<dbReference type="NCBIfam" id="TIGR02937">
    <property type="entry name" value="sigma70-ECF"/>
    <property type="match status" value="1"/>
</dbReference>
<dbReference type="Gene3D" id="1.10.10.10">
    <property type="entry name" value="Winged helix-like DNA-binding domain superfamily/Winged helix DNA-binding domain"/>
    <property type="match status" value="1"/>
</dbReference>
<dbReference type="NCBIfam" id="TIGR02985">
    <property type="entry name" value="Sig70_bacteroi1"/>
    <property type="match status" value="1"/>
</dbReference>
<dbReference type="InterPro" id="IPR039425">
    <property type="entry name" value="RNA_pol_sigma-70-like"/>
</dbReference>
<accession>A0ABT1MD37</accession>
<dbReference type="Pfam" id="PF08281">
    <property type="entry name" value="Sigma70_r4_2"/>
    <property type="match status" value="1"/>
</dbReference>
<dbReference type="InterPro" id="IPR013249">
    <property type="entry name" value="RNA_pol_sigma70_r4_t2"/>
</dbReference>
<dbReference type="PANTHER" id="PTHR43133:SF46">
    <property type="entry name" value="RNA POLYMERASE SIGMA-70 FACTOR ECF SUBFAMILY"/>
    <property type="match status" value="1"/>
</dbReference>
<dbReference type="Pfam" id="PF04542">
    <property type="entry name" value="Sigma70_r2"/>
    <property type="match status" value="1"/>
</dbReference>